<name>R7QUM0_CHOCR</name>
<accession>R7QUM0</accession>
<dbReference type="NCBIfam" id="NF040713">
    <property type="entry name" value="ZapE"/>
    <property type="match status" value="1"/>
</dbReference>
<sequence length="416" mass="46481">MTPLRRAWRRLKHNAAGLDPHAPPEALPDAYYGLPQAIAAPTPPEGVYLYGDVGCGKSLLMDMVFTCADAQMATAERVHYHSFMISVYEMMHKYDLMSPAERAAANVFHPLDAVVALRLGRRNAADTGGGLLCFDEFQMADVADARLMHGIMTRLMKSGTIVCFTANRAPQDLNRSQLLDADFRPFLDLLHDRCQLMKLDSDTDYRQVLSSADASDRRYYLPSGAPERDLHDLWRAETGTDWDDVVTRVLPVAYGREFTLRRASPSKEAAQLTAAELIEAAVGASDFRALAEGLRTLFITDVIPIFTSDTRNLARRFITLIDVCYEEKVRIVMRTEAESLDDMFSKVDVTKPDASLAEGTQFETEVAKEGVGAGNRALGSTTLYTGEDEAFAFDRAVSRLKEMQTRNFHRRTALFW</sequence>
<reference evidence="5" key="1">
    <citation type="journal article" date="2013" name="Proc. Natl. Acad. Sci. U.S.A.">
        <title>Genome structure and metabolic features in the red seaweed Chondrus crispus shed light on evolution of the Archaeplastida.</title>
        <authorList>
            <person name="Collen J."/>
            <person name="Porcel B."/>
            <person name="Carre W."/>
            <person name="Ball S.G."/>
            <person name="Chaparro C."/>
            <person name="Tonon T."/>
            <person name="Barbeyron T."/>
            <person name="Michel G."/>
            <person name="Noel B."/>
            <person name="Valentin K."/>
            <person name="Elias M."/>
            <person name="Artiguenave F."/>
            <person name="Arun A."/>
            <person name="Aury J.M."/>
            <person name="Barbosa-Neto J.F."/>
            <person name="Bothwell J.H."/>
            <person name="Bouget F.Y."/>
            <person name="Brillet L."/>
            <person name="Cabello-Hurtado F."/>
            <person name="Capella-Gutierrez S."/>
            <person name="Charrier B."/>
            <person name="Cladiere L."/>
            <person name="Cock J.M."/>
            <person name="Coelho S.M."/>
            <person name="Colleoni C."/>
            <person name="Czjzek M."/>
            <person name="Da Silva C."/>
            <person name="Delage L."/>
            <person name="Denoeud F."/>
            <person name="Deschamps P."/>
            <person name="Dittami S.M."/>
            <person name="Gabaldon T."/>
            <person name="Gachon C.M."/>
            <person name="Groisillier A."/>
            <person name="Herve C."/>
            <person name="Jabbari K."/>
            <person name="Katinka M."/>
            <person name="Kloareg B."/>
            <person name="Kowalczyk N."/>
            <person name="Labadie K."/>
            <person name="Leblanc C."/>
            <person name="Lopez P.J."/>
            <person name="McLachlan D.H."/>
            <person name="Meslet-Cladiere L."/>
            <person name="Moustafa A."/>
            <person name="Nehr Z."/>
            <person name="Nyvall Collen P."/>
            <person name="Panaud O."/>
            <person name="Partensky F."/>
            <person name="Poulain J."/>
            <person name="Rensing S.A."/>
            <person name="Rousvoal S."/>
            <person name="Samson G."/>
            <person name="Symeonidi A."/>
            <person name="Weissenbach J."/>
            <person name="Zambounis A."/>
            <person name="Wincker P."/>
            <person name="Boyen C."/>
        </authorList>
    </citation>
    <scope>NUCLEOTIDE SEQUENCE [LARGE SCALE GENOMIC DNA]</scope>
    <source>
        <strain evidence="5">cv. Stackhouse</strain>
    </source>
</reference>
<evidence type="ECO:0000313" key="5">
    <source>
        <dbReference type="Proteomes" id="UP000012073"/>
    </source>
</evidence>
<evidence type="ECO:0000256" key="2">
    <source>
        <dbReference type="ARBA" id="ARBA00022741"/>
    </source>
</evidence>
<dbReference type="KEGG" id="ccp:CHC_T00007723001"/>
<dbReference type="Gene3D" id="3.40.50.300">
    <property type="entry name" value="P-loop containing nucleotide triphosphate hydrolases"/>
    <property type="match status" value="1"/>
</dbReference>
<dbReference type="AlphaFoldDB" id="R7QUM0"/>
<keyword evidence="3" id="KW-0067">ATP-binding</keyword>
<evidence type="ECO:0008006" key="6">
    <source>
        <dbReference type="Google" id="ProtNLM"/>
    </source>
</evidence>
<dbReference type="GO" id="GO:0016887">
    <property type="term" value="F:ATP hydrolysis activity"/>
    <property type="evidence" value="ECO:0007669"/>
    <property type="project" value="InterPro"/>
</dbReference>
<dbReference type="OMA" id="ARRFINM"/>
<dbReference type="OrthoDB" id="548867at2759"/>
<comment type="similarity">
    <text evidence="1">Belongs to the AFG1 ATPase family.</text>
</comment>
<protein>
    <recommendedName>
        <fullName evidence="6">AFG1-like ATPase</fullName>
    </recommendedName>
</protein>
<dbReference type="InterPro" id="IPR005654">
    <property type="entry name" value="ATPase_AFG1-like"/>
</dbReference>
<dbReference type="PANTHER" id="PTHR12169:SF6">
    <property type="entry name" value="AFG1-LIKE ATPASE"/>
    <property type="match status" value="1"/>
</dbReference>
<evidence type="ECO:0000256" key="1">
    <source>
        <dbReference type="ARBA" id="ARBA00010322"/>
    </source>
</evidence>
<dbReference type="InterPro" id="IPR027417">
    <property type="entry name" value="P-loop_NTPase"/>
</dbReference>
<evidence type="ECO:0000313" key="4">
    <source>
        <dbReference type="EMBL" id="CDF41181.1"/>
    </source>
</evidence>
<dbReference type="SUPFAM" id="SSF52540">
    <property type="entry name" value="P-loop containing nucleoside triphosphate hydrolases"/>
    <property type="match status" value="1"/>
</dbReference>
<gene>
    <name evidence="4" type="ORF">CHC_T00007723001</name>
</gene>
<dbReference type="Proteomes" id="UP000012073">
    <property type="component" value="Unassembled WGS sequence"/>
</dbReference>
<dbReference type="EMBL" id="HG002320">
    <property type="protein sequence ID" value="CDF41181.1"/>
    <property type="molecule type" value="Genomic_DNA"/>
</dbReference>
<keyword evidence="5" id="KW-1185">Reference proteome</keyword>
<proteinExistence type="inferred from homology"/>
<dbReference type="Gramene" id="CDF41181">
    <property type="protein sequence ID" value="CDF41181"/>
    <property type="gene ID" value="CHC_T00007723001"/>
</dbReference>
<evidence type="ECO:0000256" key="3">
    <source>
        <dbReference type="ARBA" id="ARBA00022840"/>
    </source>
</evidence>
<dbReference type="GeneID" id="17319189"/>
<dbReference type="PhylomeDB" id="R7QUM0"/>
<dbReference type="RefSeq" id="XP_005711475.1">
    <property type="nucleotide sequence ID" value="XM_005711418.1"/>
</dbReference>
<organism evidence="4 5">
    <name type="scientific">Chondrus crispus</name>
    <name type="common">Carrageen Irish moss</name>
    <name type="synonym">Polymorpha crispa</name>
    <dbReference type="NCBI Taxonomy" id="2769"/>
    <lineage>
        <taxon>Eukaryota</taxon>
        <taxon>Rhodophyta</taxon>
        <taxon>Florideophyceae</taxon>
        <taxon>Rhodymeniophycidae</taxon>
        <taxon>Gigartinales</taxon>
        <taxon>Gigartinaceae</taxon>
        <taxon>Chondrus</taxon>
    </lineage>
</organism>
<dbReference type="GO" id="GO:0005739">
    <property type="term" value="C:mitochondrion"/>
    <property type="evidence" value="ECO:0007669"/>
    <property type="project" value="TreeGrafter"/>
</dbReference>
<keyword evidence="2" id="KW-0547">Nucleotide-binding</keyword>
<dbReference type="PANTHER" id="PTHR12169">
    <property type="entry name" value="ATPASE N2B"/>
    <property type="match status" value="1"/>
</dbReference>
<dbReference type="GO" id="GO:0005524">
    <property type="term" value="F:ATP binding"/>
    <property type="evidence" value="ECO:0007669"/>
    <property type="project" value="UniProtKB-KW"/>
</dbReference>
<dbReference type="Pfam" id="PF03969">
    <property type="entry name" value="AFG1_ATPase"/>
    <property type="match status" value="1"/>
</dbReference>